<dbReference type="EMBL" id="BLRZ01000061">
    <property type="protein sequence ID" value="GFP30372.1"/>
    <property type="molecule type" value="Genomic_DNA"/>
</dbReference>
<dbReference type="InterPro" id="IPR002549">
    <property type="entry name" value="AI-2E-like"/>
</dbReference>
<feature type="transmembrane region" description="Helical" evidence="8">
    <location>
        <begin position="40"/>
        <end position="62"/>
    </location>
</feature>
<dbReference type="Pfam" id="PF01594">
    <property type="entry name" value="AI-2E_transport"/>
    <property type="match status" value="1"/>
</dbReference>
<dbReference type="Proteomes" id="UP000588083">
    <property type="component" value="Unassembled WGS sequence"/>
</dbReference>
<evidence type="ECO:0008006" key="11">
    <source>
        <dbReference type="Google" id="ProtNLM"/>
    </source>
</evidence>
<dbReference type="GO" id="GO:0055085">
    <property type="term" value="P:transmembrane transport"/>
    <property type="evidence" value="ECO:0007669"/>
    <property type="project" value="TreeGrafter"/>
</dbReference>
<evidence type="ECO:0000313" key="10">
    <source>
        <dbReference type="Proteomes" id="UP000588083"/>
    </source>
</evidence>
<evidence type="ECO:0000256" key="1">
    <source>
        <dbReference type="ARBA" id="ARBA00004651"/>
    </source>
</evidence>
<keyword evidence="7 8" id="KW-0472">Membrane</keyword>
<dbReference type="PANTHER" id="PTHR21716:SF53">
    <property type="entry name" value="PERMEASE PERM-RELATED"/>
    <property type="match status" value="1"/>
</dbReference>
<comment type="caution">
    <text evidence="9">The sequence shown here is derived from an EMBL/GenBank/DDBJ whole genome shotgun (WGS) entry which is preliminary data.</text>
</comment>
<evidence type="ECO:0000256" key="4">
    <source>
        <dbReference type="ARBA" id="ARBA00022475"/>
    </source>
</evidence>
<dbReference type="PANTHER" id="PTHR21716">
    <property type="entry name" value="TRANSMEMBRANE PROTEIN"/>
    <property type="match status" value="1"/>
</dbReference>
<evidence type="ECO:0000313" key="9">
    <source>
        <dbReference type="EMBL" id="GFP30372.1"/>
    </source>
</evidence>
<feature type="transmembrane region" description="Helical" evidence="8">
    <location>
        <begin position="273"/>
        <end position="301"/>
    </location>
</feature>
<feature type="transmembrane region" description="Helical" evidence="8">
    <location>
        <begin position="339"/>
        <end position="367"/>
    </location>
</feature>
<evidence type="ECO:0000256" key="8">
    <source>
        <dbReference type="SAM" id="Phobius"/>
    </source>
</evidence>
<keyword evidence="6 8" id="KW-1133">Transmembrane helix</keyword>
<name>A0A6V8PCG0_9ACTN</name>
<keyword evidence="10" id="KW-1185">Reference proteome</keyword>
<keyword evidence="3" id="KW-0813">Transport</keyword>
<feature type="transmembrane region" description="Helical" evidence="8">
    <location>
        <begin position="68"/>
        <end position="88"/>
    </location>
</feature>
<feature type="transmembrane region" description="Helical" evidence="8">
    <location>
        <begin position="184"/>
        <end position="207"/>
    </location>
</feature>
<feature type="transmembrane region" description="Helical" evidence="8">
    <location>
        <begin position="248"/>
        <end position="267"/>
    </location>
</feature>
<accession>A0A6V8PCG0</accession>
<comment type="subcellular location">
    <subcellularLocation>
        <location evidence="1">Cell membrane</location>
        <topology evidence="1">Multi-pass membrane protein</topology>
    </subcellularLocation>
</comment>
<evidence type="ECO:0000256" key="5">
    <source>
        <dbReference type="ARBA" id="ARBA00022692"/>
    </source>
</evidence>
<evidence type="ECO:0000256" key="2">
    <source>
        <dbReference type="ARBA" id="ARBA00009773"/>
    </source>
</evidence>
<comment type="similarity">
    <text evidence="2">Belongs to the autoinducer-2 exporter (AI-2E) (TC 2.A.86) family.</text>
</comment>
<gene>
    <name evidence="9" type="ORF">HKBW3S34_01293</name>
</gene>
<evidence type="ECO:0000256" key="6">
    <source>
        <dbReference type="ARBA" id="ARBA00022989"/>
    </source>
</evidence>
<sequence>MHRGAPRRMKIMLFSREGGSGTEVPGEPMEREKLELIKRVGIISWSLIGIGVIVLAALYLVYFLRFAFTPLVLAILLAYILSPLVSYFERWVPRIYSTLIAYLIFLSVVAIILVFVIPVMVQQIRGFIEGLPFHLARAREIGAALGEQYLRMQLQLPPALENVVESAISEFQAFALSILRRAPVATISLISAIATFILAPIVAFYLLKDLKRIGAFFLEVFPESRRETVTSVISIINRAVGGFVRGQLTVALIVGIMCSLVLIILGVDYPILLGMIAGLFNVIPYLGPVVGAVPAAIIALLDSPIKALLVVVLFFVVQQIDNALISPNVMKHYVGVHPVVAIFSLIAGGVLFGLWGILLAVPLVAVAQELVLTFVLKKKGVEVKAAGALDGEGSKAEKKEKIVR</sequence>
<keyword evidence="4" id="KW-1003">Cell membrane</keyword>
<dbReference type="AlphaFoldDB" id="A0A6V8PCG0"/>
<feature type="transmembrane region" description="Helical" evidence="8">
    <location>
        <begin position="100"/>
        <end position="121"/>
    </location>
</feature>
<feature type="transmembrane region" description="Helical" evidence="8">
    <location>
        <begin position="308"/>
        <end position="327"/>
    </location>
</feature>
<keyword evidence="5 8" id="KW-0812">Transmembrane</keyword>
<reference evidence="9 10" key="1">
    <citation type="journal article" date="2020" name="Front. Microbiol.">
        <title>Single-cell genomics of novel Actinobacteria with the Wood-Ljungdahl pathway discovered in a serpentinizing system.</title>
        <authorList>
            <person name="Merino N."/>
            <person name="Kawai M."/>
            <person name="Boyd E.S."/>
            <person name="Colman D.R."/>
            <person name="McGlynn S.E."/>
            <person name="Nealson K.H."/>
            <person name="Kurokawa K."/>
            <person name="Hongoh Y."/>
        </authorList>
    </citation>
    <scope>NUCLEOTIDE SEQUENCE [LARGE SCALE GENOMIC DNA]</scope>
    <source>
        <strain evidence="9 10">S34</strain>
    </source>
</reference>
<evidence type="ECO:0000256" key="3">
    <source>
        <dbReference type="ARBA" id="ARBA00022448"/>
    </source>
</evidence>
<organism evidence="9 10">
    <name type="scientific">Candidatus Hakubella thermalkaliphila</name>
    <dbReference type="NCBI Taxonomy" id="2754717"/>
    <lineage>
        <taxon>Bacteria</taxon>
        <taxon>Bacillati</taxon>
        <taxon>Actinomycetota</taxon>
        <taxon>Actinomycetota incertae sedis</taxon>
        <taxon>Candidatus Hakubellales</taxon>
        <taxon>Candidatus Hakubellaceae</taxon>
        <taxon>Candidatus Hakubella</taxon>
    </lineage>
</organism>
<dbReference type="GO" id="GO:0005886">
    <property type="term" value="C:plasma membrane"/>
    <property type="evidence" value="ECO:0007669"/>
    <property type="project" value="UniProtKB-SubCell"/>
</dbReference>
<proteinExistence type="inferred from homology"/>
<evidence type="ECO:0000256" key="7">
    <source>
        <dbReference type="ARBA" id="ARBA00023136"/>
    </source>
</evidence>
<protein>
    <recommendedName>
        <fullName evidence="11">AI-2E family transporter</fullName>
    </recommendedName>
</protein>